<evidence type="ECO:0000256" key="18">
    <source>
        <dbReference type="ARBA" id="ARBA00023268"/>
    </source>
</evidence>
<evidence type="ECO:0000256" key="4">
    <source>
        <dbReference type="ARBA" id="ARBA00022679"/>
    </source>
</evidence>
<dbReference type="EC" id="6.5.1.1" evidence="2"/>
<evidence type="ECO:0000256" key="17">
    <source>
        <dbReference type="ARBA" id="ARBA00023211"/>
    </source>
</evidence>
<evidence type="ECO:0000256" key="6">
    <source>
        <dbReference type="ARBA" id="ARBA00022722"/>
    </source>
</evidence>
<dbReference type="NCBIfam" id="TIGR02779">
    <property type="entry name" value="NHEJ_ligase_lig"/>
    <property type="match status" value="1"/>
</dbReference>
<accession>A0A0A7PKR9</accession>
<comment type="cofactor">
    <cofactor evidence="1">
        <name>Mn(2+)</name>
        <dbReference type="ChEBI" id="CHEBI:29035"/>
    </cofactor>
</comment>
<evidence type="ECO:0000256" key="9">
    <source>
        <dbReference type="ARBA" id="ARBA00022763"/>
    </source>
</evidence>
<evidence type="ECO:0000256" key="11">
    <source>
        <dbReference type="ARBA" id="ARBA00022839"/>
    </source>
</evidence>
<dbReference type="GO" id="GO:0046872">
    <property type="term" value="F:metal ion binding"/>
    <property type="evidence" value="ECO:0007669"/>
    <property type="project" value="UniProtKB-KW"/>
</dbReference>
<evidence type="ECO:0000256" key="13">
    <source>
        <dbReference type="ARBA" id="ARBA00022932"/>
    </source>
</evidence>
<keyword evidence="7" id="KW-0479">Metal-binding</keyword>
<dbReference type="Gene3D" id="2.40.50.140">
    <property type="entry name" value="Nucleic acid-binding proteins"/>
    <property type="match status" value="1"/>
</dbReference>
<keyword evidence="3 23" id="KW-0436">Ligase</keyword>
<dbReference type="PROSITE" id="PS50160">
    <property type="entry name" value="DNA_LIGASE_A3"/>
    <property type="match status" value="1"/>
</dbReference>
<dbReference type="STRING" id="1515612.SKP52_18625"/>
<evidence type="ECO:0000256" key="8">
    <source>
        <dbReference type="ARBA" id="ARBA00022741"/>
    </source>
</evidence>
<dbReference type="InterPro" id="IPR012340">
    <property type="entry name" value="NA-bd_OB-fold"/>
</dbReference>
<keyword evidence="5" id="KW-0548">Nucleotidyltransferase</keyword>
<evidence type="ECO:0000256" key="15">
    <source>
        <dbReference type="ARBA" id="ARBA00023172"/>
    </source>
</evidence>
<dbReference type="GO" id="GO:0003910">
    <property type="term" value="F:DNA ligase (ATP) activity"/>
    <property type="evidence" value="ECO:0007669"/>
    <property type="project" value="UniProtKB-EC"/>
</dbReference>
<dbReference type="GO" id="GO:0006281">
    <property type="term" value="P:DNA repair"/>
    <property type="evidence" value="ECO:0007669"/>
    <property type="project" value="UniProtKB-KW"/>
</dbReference>
<gene>
    <name evidence="23" type="ORF">SKP52_18625</name>
</gene>
<evidence type="ECO:0000256" key="10">
    <source>
        <dbReference type="ARBA" id="ARBA00022801"/>
    </source>
</evidence>
<keyword evidence="11" id="KW-0269">Exonuclease</keyword>
<evidence type="ECO:0000313" key="23">
    <source>
        <dbReference type="EMBL" id="AJA10595.1"/>
    </source>
</evidence>
<reference evidence="23 24" key="1">
    <citation type="journal article" date="2015" name="Int. J. Syst. Evol. Microbiol.">
        <title>Description of Sphingopyxis fribergensis sp. nov. - a soil bacterium with the ability to degrade styrene and phenylacetic acid.</title>
        <authorList>
            <person name="Oelschlagel M."/>
            <person name="Ruckert C."/>
            <person name="Kalinowski J."/>
            <person name="Schmidt G."/>
            <person name="Schlomann M."/>
            <person name="Tischler D."/>
        </authorList>
    </citation>
    <scope>NUCLEOTIDE SEQUENCE [LARGE SCALE GENOMIC DNA]</scope>
    <source>
        <strain evidence="23 24">Kp5.2</strain>
    </source>
</reference>
<dbReference type="Pfam" id="PF13298">
    <property type="entry name" value="LigD_N"/>
    <property type="match status" value="1"/>
</dbReference>
<dbReference type="NCBIfam" id="TIGR02776">
    <property type="entry name" value="NHEJ_ligase_prk"/>
    <property type="match status" value="1"/>
</dbReference>
<dbReference type="PANTHER" id="PTHR42705:SF2">
    <property type="entry name" value="BIFUNCTIONAL NON-HOMOLOGOUS END JOINING PROTEIN LIGD"/>
    <property type="match status" value="1"/>
</dbReference>
<dbReference type="InterPro" id="IPR012309">
    <property type="entry name" value="DNA_ligase_ATP-dep_C"/>
</dbReference>
<evidence type="ECO:0000256" key="16">
    <source>
        <dbReference type="ARBA" id="ARBA00023204"/>
    </source>
</evidence>
<keyword evidence="18" id="KW-0511">Multifunctional enzyme</keyword>
<dbReference type="InterPro" id="IPR014144">
    <property type="entry name" value="LigD_PE_domain"/>
</dbReference>
<dbReference type="RefSeq" id="WP_039577220.1">
    <property type="nucleotide sequence ID" value="NZ_CP009122.1"/>
</dbReference>
<dbReference type="Gene3D" id="3.30.470.30">
    <property type="entry name" value="DNA ligase/mRNA capping enzyme"/>
    <property type="match status" value="1"/>
</dbReference>
<evidence type="ECO:0000256" key="7">
    <source>
        <dbReference type="ARBA" id="ARBA00022723"/>
    </source>
</evidence>
<dbReference type="OrthoDB" id="9802472at2"/>
<keyword evidence="12" id="KW-0067">ATP-binding</keyword>
<dbReference type="GO" id="GO:0005524">
    <property type="term" value="F:ATP binding"/>
    <property type="evidence" value="ECO:0007669"/>
    <property type="project" value="UniProtKB-KW"/>
</dbReference>
<dbReference type="NCBIfam" id="TIGR02777">
    <property type="entry name" value="LigD_PE_dom"/>
    <property type="match status" value="1"/>
</dbReference>
<keyword evidence="8" id="KW-0547">Nucleotide-binding</keyword>
<dbReference type="InterPro" id="IPR012310">
    <property type="entry name" value="DNA_ligase_ATP-dep_cent"/>
</dbReference>
<keyword evidence="17" id="KW-0464">Manganese</keyword>
<dbReference type="Pfam" id="PF04679">
    <property type="entry name" value="DNA_ligase_A_C"/>
    <property type="match status" value="1"/>
</dbReference>
<dbReference type="NCBIfam" id="TIGR02778">
    <property type="entry name" value="ligD_pol"/>
    <property type="match status" value="1"/>
</dbReference>
<evidence type="ECO:0000256" key="21">
    <source>
        <dbReference type="SAM" id="MobiDB-lite"/>
    </source>
</evidence>
<feature type="domain" description="ATP-dependent DNA ligase family profile" evidence="22">
    <location>
        <begin position="330"/>
        <end position="421"/>
    </location>
</feature>
<keyword evidence="15" id="KW-0233">DNA recombination</keyword>
<dbReference type="Gene3D" id="3.90.920.10">
    <property type="entry name" value="DNA primase, PRIM domain"/>
    <property type="match status" value="1"/>
</dbReference>
<dbReference type="SUPFAM" id="SSF56091">
    <property type="entry name" value="DNA ligase/mRNA capping enzyme, catalytic domain"/>
    <property type="match status" value="1"/>
</dbReference>
<feature type="compositionally biased region" description="Basic and acidic residues" evidence="21">
    <location>
        <begin position="532"/>
        <end position="543"/>
    </location>
</feature>
<dbReference type="HOGENOM" id="CLU_008325_0_2_5"/>
<dbReference type="KEGG" id="sphk:SKP52_18625"/>
<dbReference type="CDD" id="cd04862">
    <property type="entry name" value="PaeLigD_Pol_like"/>
    <property type="match status" value="1"/>
</dbReference>
<keyword evidence="10" id="KW-0378">Hydrolase</keyword>
<evidence type="ECO:0000256" key="12">
    <source>
        <dbReference type="ARBA" id="ARBA00022840"/>
    </source>
</evidence>
<organism evidence="23 24">
    <name type="scientific">Sphingopyxis fribergensis</name>
    <dbReference type="NCBI Taxonomy" id="1515612"/>
    <lineage>
        <taxon>Bacteria</taxon>
        <taxon>Pseudomonadati</taxon>
        <taxon>Pseudomonadota</taxon>
        <taxon>Alphaproteobacteria</taxon>
        <taxon>Sphingomonadales</taxon>
        <taxon>Sphingomonadaceae</taxon>
        <taxon>Sphingopyxis</taxon>
    </lineage>
</organism>
<dbReference type="Pfam" id="PF21686">
    <property type="entry name" value="LigD_Prim-Pol"/>
    <property type="match status" value="1"/>
</dbReference>
<dbReference type="InterPro" id="IPR052171">
    <property type="entry name" value="NHEJ_LigD"/>
</dbReference>
<dbReference type="SUPFAM" id="SSF50249">
    <property type="entry name" value="Nucleic acid-binding proteins"/>
    <property type="match status" value="1"/>
</dbReference>
<dbReference type="InterPro" id="IPR033651">
    <property type="entry name" value="PaeLigD_Pol-like"/>
</dbReference>
<dbReference type="InterPro" id="IPR014143">
    <property type="entry name" value="NHEJ_ligase_prk"/>
</dbReference>
<keyword evidence="16" id="KW-0234">DNA repair</keyword>
<dbReference type="NCBIfam" id="NF004628">
    <property type="entry name" value="PRK05972.1"/>
    <property type="match status" value="1"/>
</dbReference>
<keyword evidence="9" id="KW-0227">DNA damage</keyword>
<evidence type="ECO:0000256" key="5">
    <source>
        <dbReference type="ARBA" id="ARBA00022695"/>
    </source>
</evidence>
<dbReference type="GO" id="GO:0006310">
    <property type="term" value="P:DNA recombination"/>
    <property type="evidence" value="ECO:0007669"/>
    <property type="project" value="UniProtKB-KW"/>
</dbReference>
<dbReference type="CDD" id="cd07971">
    <property type="entry name" value="OBF_DNA_ligase_LigD"/>
    <property type="match status" value="1"/>
</dbReference>
<evidence type="ECO:0000256" key="20">
    <source>
        <dbReference type="ARBA" id="ARBA00034003"/>
    </source>
</evidence>
<sequence length="835" mass="91343">MPRAADPLAQYNAKRDFALTPEPAGKVEKGAGNRFIVQKHDATRLHYDLRLEVDGVLKSWAVTKGPSPDPADKRLAVRTEDHPMSYADFEGGIPKGEYGGGTVMLWDRGTWAPIAGKSAKDIDQGHLHFTLDGTRMKGEWLLVRMKPRPGEKRENWLLRKVDDAFAGGTDDLVGRELTSILTGRTMAEIAGDEGGEQSLKGAKGATFAKKMADAAAHNKKIAKPAAKGKLPKFRPLQLATLVDAVPGGNGWFHEIKYDGYRAEIAAAGSDVRIYTRNGLDWTDKFAPLVRHIAALDLPPCLIDGEIVAYGKDGNPDFSSLQAVLKRGHGAQDEGTALHLFAFDLLELGGKSLANLGNLERKERLEALLRDAKAPIAVADHVIGAGEKLYEAMCRAGQEGIISKRADAGYSGRRSKNWLKVKCTRRQEFILVGWNPSSAKARPFASLLLAQREGDTLIYKGNVGTGFDSDTMADLAKKFARLERKTAPLDVDAAAARKVHWLRPELVAEIAFAEFTASGSVRHASFLGLRSDKEAKDVTPEKKQPTPTPESDVTISSRDRVIFPEAKATKGDLADYYGAIAPVMLPHAARRPISLVRCPQGRGKKCFFQKHDSGSFGDHVLHVPIKEKDGGHEDYLYVEDADGLLACVQMGTIEFHGWGSHVDSLEKPDRMVFDLDPDEGLDFADVKKAALDIRRQLADIGLVSFAMLSGGKGVHVVVPLDPGHSWDKHKDFSKRFAEALSMAEPDRFIATMSKAKRKGKIFIDYLRNQRGSTAVMPYSARAREQAPVAVPIGWDALADVEKAGQWTIKDSDELLARAVGPELKGWGFANQTLPDF</sequence>
<keyword evidence="6" id="KW-0540">Nuclease</keyword>
<keyword evidence="4" id="KW-0808">Transferase</keyword>
<name>A0A0A7PKR9_9SPHN</name>
<feature type="region of interest" description="Disordered" evidence="21">
    <location>
        <begin position="532"/>
        <end position="555"/>
    </location>
</feature>
<dbReference type="EMBL" id="CP009122">
    <property type="protein sequence ID" value="AJA10595.1"/>
    <property type="molecule type" value="Genomic_DNA"/>
</dbReference>
<dbReference type="InterPro" id="IPR014146">
    <property type="entry name" value="LigD_ligase_dom"/>
</dbReference>
<protein>
    <recommendedName>
        <fullName evidence="2">DNA ligase (ATP)</fullName>
        <ecNumber evidence="2">6.5.1.1</ecNumber>
    </recommendedName>
    <alternativeName>
        <fullName evidence="19">NHEJ DNA polymerase</fullName>
    </alternativeName>
</protein>
<dbReference type="GO" id="GO:0003887">
    <property type="term" value="F:DNA-directed DNA polymerase activity"/>
    <property type="evidence" value="ECO:0007669"/>
    <property type="project" value="UniProtKB-KW"/>
</dbReference>
<evidence type="ECO:0000313" key="24">
    <source>
        <dbReference type="Proteomes" id="UP000030907"/>
    </source>
</evidence>
<evidence type="ECO:0000259" key="22">
    <source>
        <dbReference type="PROSITE" id="PS50160"/>
    </source>
</evidence>
<proteinExistence type="predicted"/>
<dbReference type="Pfam" id="PF01068">
    <property type="entry name" value="DNA_ligase_A_M"/>
    <property type="match status" value="1"/>
</dbReference>
<evidence type="ECO:0000256" key="14">
    <source>
        <dbReference type="ARBA" id="ARBA00023125"/>
    </source>
</evidence>
<dbReference type="InterPro" id="IPR014145">
    <property type="entry name" value="LigD_pol_dom"/>
</dbReference>
<evidence type="ECO:0000256" key="19">
    <source>
        <dbReference type="ARBA" id="ARBA00029943"/>
    </source>
</evidence>
<keyword evidence="13" id="KW-0239">DNA-directed DNA polymerase</keyword>
<dbReference type="AlphaFoldDB" id="A0A0A7PKR9"/>
<dbReference type="CDD" id="cd07906">
    <property type="entry name" value="Adenylation_DNA_ligase_LigD_LigC"/>
    <property type="match status" value="1"/>
</dbReference>
<evidence type="ECO:0000256" key="3">
    <source>
        <dbReference type="ARBA" id="ARBA00022598"/>
    </source>
</evidence>
<evidence type="ECO:0000256" key="2">
    <source>
        <dbReference type="ARBA" id="ARBA00012727"/>
    </source>
</evidence>
<evidence type="ECO:0000256" key="1">
    <source>
        <dbReference type="ARBA" id="ARBA00001936"/>
    </source>
</evidence>
<dbReference type="Proteomes" id="UP000030907">
    <property type="component" value="Chromosome"/>
</dbReference>
<keyword evidence="24" id="KW-1185">Reference proteome</keyword>
<dbReference type="GO" id="GO:0004527">
    <property type="term" value="F:exonuclease activity"/>
    <property type="evidence" value="ECO:0007669"/>
    <property type="project" value="UniProtKB-KW"/>
</dbReference>
<dbReference type="PANTHER" id="PTHR42705">
    <property type="entry name" value="BIFUNCTIONAL NON-HOMOLOGOUS END JOINING PROTEIN LIGD"/>
    <property type="match status" value="1"/>
</dbReference>
<comment type="catalytic activity">
    <reaction evidence="20">
        <text>ATP + (deoxyribonucleotide)n-3'-hydroxyl + 5'-phospho-(deoxyribonucleotide)m = (deoxyribonucleotide)n+m + AMP + diphosphate.</text>
        <dbReference type="EC" id="6.5.1.1"/>
    </reaction>
</comment>
<dbReference type="GO" id="GO:0003677">
    <property type="term" value="F:DNA binding"/>
    <property type="evidence" value="ECO:0007669"/>
    <property type="project" value="UniProtKB-KW"/>
</dbReference>
<keyword evidence="14" id="KW-0238">DNA-binding</keyword>